<dbReference type="GO" id="GO:0016787">
    <property type="term" value="F:hydrolase activity"/>
    <property type="evidence" value="ECO:0007669"/>
    <property type="project" value="UniProtKB-KW"/>
</dbReference>
<feature type="chain" id="PRO_5045843104" evidence="1">
    <location>
        <begin position="29"/>
        <end position="280"/>
    </location>
</feature>
<accession>A0ABU2L4B5</accession>
<evidence type="ECO:0000259" key="2">
    <source>
        <dbReference type="Pfam" id="PF13472"/>
    </source>
</evidence>
<keyword evidence="3" id="KW-0378">Hydrolase</keyword>
<dbReference type="SUPFAM" id="SSF52266">
    <property type="entry name" value="SGNH hydrolase"/>
    <property type="match status" value="1"/>
</dbReference>
<dbReference type="PANTHER" id="PTHR37981:SF1">
    <property type="entry name" value="SGNH HYDROLASE-TYPE ESTERASE DOMAIN-CONTAINING PROTEIN"/>
    <property type="match status" value="1"/>
</dbReference>
<dbReference type="Pfam" id="PF13472">
    <property type="entry name" value="Lipase_GDSL_2"/>
    <property type="match status" value="1"/>
</dbReference>
<dbReference type="EC" id="3.1.-.-" evidence="3"/>
<keyword evidence="4" id="KW-1185">Reference proteome</keyword>
<gene>
    <name evidence="3" type="ORF">RM780_05435</name>
</gene>
<organism evidence="3 4">
    <name type="scientific">Streptomyces boetiae</name>
    <dbReference type="NCBI Taxonomy" id="3075541"/>
    <lineage>
        <taxon>Bacteria</taxon>
        <taxon>Bacillati</taxon>
        <taxon>Actinomycetota</taxon>
        <taxon>Actinomycetes</taxon>
        <taxon>Kitasatosporales</taxon>
        <taxon>Streptomycetaceae</taxon>
        <taxon>Streptomyces</taxon>
    </lineage>
</organism>
<dbReference type="Proteomes" id="UP001183388">
    <property type="component" value="Unassembled WGS sequence"/>
</dbReference>
<evidence type="ECO:0000313" key="3">
    <source>
        <dbReference type="EMBL" id="MDT0306404.1"/>
    </source>
</evidence>
<sequence>MRRNTTVTAVSAAALAAVLGWGAGPGHASEAQEPLRYVAMGDSAAAGPLIPDQVDRDCLRSDRNYPSVAAAELGAELTDVSCSGATLEDFSGGSSPQYEALDESTDLVTVTIGGNDTELVALTLGCVNLLPPPLGRSCADEMTAGGTDRVAEAIRAWEPAFGEALAEIRRRAPHARILVAGYGTYLRDGGCWPAQPIWSRDADYVQGSVDALNDALRRQAEAHGAGYVDLAAVSVGHDTCAPAGERYLEGLVAVSPAAPLHPNARGMAAFGAEVARAARG</sequence>
<evidence type="ECO:0000313" key="4">
    <source>
        <dbReference type="Proteomes" id="UP001183388"/>
    </source>
</evidence>
<dbReference type="CDD" id="cd01823">
    <property type="entry name" value="SEST_like"/>
    <property type="match status" value="1"/>
</dbReference>
<feature type="domain" description="SGNH hydrolase-type esterase" evidence="2">
    <location>
        <begin position="39"/>
        <end position="269"/>
    </location>
</feature>
<evidence type="ECO:0000256" key="1">
    <source>
        <dbReference type="SAM" id="SignalP"/>
    </source>
</evidence>
<reference evidence="4" key="1">
    <citation type="submission" date="2023-07" db="EMBL/GenBank/DDBJ databases">
        <title>30 novel species of actinomycetes from the DSMZ collection.</title>
        <authorList>
            <person name="Nouioui I."/>
        </authorList>
    </citation>
    <scope>NUCLEOTIDE SEQUENCE [LARGE SCALE GENOMIC DNA]</scope>
    <source>
        <strain evidence="4">DSM 44917</strain>
    </source>
</reference>
<dbReference type="InterPro" id="IPR013830">
    <property type="entry name" value="SGNH_hydro"/>
</dbReference>
<dbReference type="Gene3D" id="3.40.50.1110">
    <property type="entry name" value="SGNH hydrolase"/>
    <property type="match status" value="1"/>
</dbReference>
<dbReference type="InterPro" id="IPR036514">
    <property type="entry name" value="SGNH_hydro_sf"/>
</dbReference>
<name>A0ABU2L4B5_9ACTN</name>
<proteinExistence type="predicted"/>
<protein>
    <submittedName>
        <fullName evidence="3">SGNH/GDSL hydrolase family protein</fullName>
        <ecNumber evidence="3">3.1.-.-</ecNumber>
    </submittedName>
</protein>
<dbReference type="EMBL" id="JAVREN010000005">
    <property type="protein sequence ID" value="MDT0306404.1"/>
    <property type="molecule type" value="Genomic_DNA"/>
</dbReference>
<dbReference type="PANTHER" id="PTHR37981">
    <property type="entry name" value="LIPASE 2"/>
    <property type="match status" value="1"/>
</dbReference>
<feature type="signal peptide" evidence="1">
    <location>
        <begin position="1"/>
        <end position="28"/>
    </location>
</feature>
<dbReference type="InterPro" id="IPR037460">
    <property type="entry name" value="SEST-like"/>
</dbReference>
<comment type="caution">
    <text evidence="3">The sequence shown here is derived from an EMBL/GenBank/DDBJ whole genome shotgun (WGS) entry which is preliminary data.</text>
</comment>
<dbReference type="RefSeq" id="WP_311629325.1">
    <property type="nucleotide sequence ID" value="NZ_JAVREN010000005.1"/>
</dbReference>
<keyword evidence="1" id="KW-0732">Signal</keyword>